<dbReference type="AlphaFoldDB" id="A0AAN0VX98"/>
<dbReference type="EMBL" id="CP009617">
    <property type="protein sequence ID" value="AIW18938.1"/>
    <property type="molecule type" value="Genomic_DNA"/>
</dbReference>
<dbReference type="InterPro" id="IPR012495">
    <property type="entry name" value="TadE-like_dom"/>
</dbReference>
<protein>
    <recommendedName>
        <fullName evidence="2">TadE-like domain-containing protein</fullName>
    </recommendedName>
</protein>
<keyword evidence="1" id="KW-0812">Transmembrane</keyword>
<keyword evidence="1" id="KW-0472">Membrane</keyword>
<evidence type="ECO:0000259" key="2">
    <source>
        <dbReference type="Pfam" id="PF07811"/>
    </source>
</evidence>
<sequence length="182" mass="20153">MRISNSPTNTQSGFAAVEMALITPFMLVMIGGIIEVTQLLQSNSVMIGMSREAANLVSRTSTNTPDEIMTLVATTSAPLDMNSDGIMYITLVVGQEAADPYVSEQYVWSNSGLVHSSSTWDQCTTWTNNQCELPDPLPELTDFPITLADNESVYVVEIHYEYTPLTNYLYDSSFVMSDFTYL</sequence>
<reference evidence="3 4" key="1">
    <citation type="submission" date="2014-10" db="EMBL/GenBank/DDBJ databases">
        <title>The Complete Genome Sequence for the Shellfish Pathogen Vibrio coralliilyticus RE98 Isolated from a Shellfish Hatchery.</title>
        <authorList>
            <person name="Richards G.P."/>
            <person name="Bono J.L."/>
            <person name="Watson M.A."/>
            <person name="Needleman D.S."/>
        </authorList>
    </citation>
    <scope>NUCLEOTIDE SEQUENCE [LARGE SCALE GENOMIC DNA]</scope>
    <source>
        <strain evidence="3 4">RE98</strain>
    </source>
</reference>
<keyword evidence="1" id="KW-1133">Transmembrane helix</keyword>
<name>A0AAN0VX98_9VIBR</name>
<dbReference type="Pfam" id="PF07811">
    <property type="entry name" value="TadE"/>
    <property type="match status" value="1"/>
</dbReference>
<accession>A0AAN0VX98</accession>
<dbReference type="RefSeq" id="WP_043008150.1">
    <property type="nucleotide sequence ID" value="NZ_CP009617.1"/>
</dbReference>
<evidence type="ECO:0000313" key="4">
    <source>
        <dbReference type="Proteomes" id="UP000030081"/>
    </source>
</evidence>
<proteinExistence type="predicted"/>
<keyword evidence="4" id="KW-1185">Reference proteome</keyword>
<feature type="domain" description="TadE-like" evidence="2">
    <location>
        <begin position="13"/>
        <end position="54"/>
    </location>
</feature>
<feature type="transmembrane region" description="Helical" evidence="1">
    <location>
        <begin position="12"/>
        <end position="34"/>
    </location>
</feature>
<dbReference type="Proteomes" id="UP000030081">
    <property type="component" value="Chromosome 1"/>
</dbReference>
<evidence type="ECO:0000256" key="1">
    <source>
        <dbReference type="SAM" id="Phobius"/>
    </source>
</evidence>
<organism evidence="3 4">
    <name type="scientific">Vibrio coralliilyticus</name>
    <dbReference type="NCBI Taxonomy" id="190893"/>
    <lineage>
        <taxon>Bacteria</taxon>
        <taxon>Pseudomonadati</taxon>
        <taxon>Pseudomonadota</taxon>
        <taxon>Gammaproteobacteria</taxon>
        <taxon>Vibrionales</taxon>
        <taxon>Vibrionaceae</taxon>
        <taxon>Vibrio</taxon>
    </lineage>
</organism>
<dbReference type="KEGG" id="vcy:IX92_07710"/>
<evidence type="ECO:0000313" key="3">
    <source>
        <dbReference type="EMBL" id="AIW18938.1"/>
    </source>
</evidence>
<gene>
    <name evidence="3" type="ORF">IX92_07710</name>
</gene>